<evidence type="ECO:0008006" key="7">
    <source>
        <dbReference type="Google" id="ProtNLM"/>
    </source>
</evidence>
<dbReference type="GO" id="GO:0000435">
    <property type="term" value="P:positive regulation of transcription from RNA polymerase II promoter by galactose"/>
    <property type="evidence" value="ECO:0007669"/>
    <property type="project" value="TreeGrafter"/>
</dbReference>
<dbReference type="PANTHER" id="PTHR47424:SF3">
    <property type="entry name" value="REGULATORY PROTEIN GAL4"/>
    <property type="match status" value="1"/>
</dbReference>
<gene>
    <name evidence="5" type="ORF">T440DRAFT_559836</name>
</gene>
<organism evidence="5 6">
    <name type="scientific">Plenodomus tracheiphilus IPT5</name>
    <dbReference type="NCBI Taxonomy" id="1408161"/>
    <lineage>
        <taxon>Eukaryota</taxon>
        <taxon>Fungi</taxon>
        <taxon>Dikarya</taxon>
        <taxon>Ascomycota</taxon>
        <taxon>Pezizomycotina</taxon>
        <taxon>Dothideomycetes</taxon>
        <taxon>Pleosporomycetidae</taxon>
        <taxon>Pleosporales</taxon>
        <taxon>Pleosporineae</taxon>
        <taxon>Leptosphaeriaceae</taxon>
        <taxon>Plenodomus</taxon>
    </lineage>
</organism>
<dbReference type="CDD" id="cd12148">
    <property type="entry name" value="fungal_TF_MHR"/>
    <property type="match status" value="1"/>
</dbReference>
<proteinExistence type="predicted"/>
<dbReference type="PANTHER" id="PTHR47424">
    <property type="entry name" value="REGULATORY PROTEIN GAL4"/>
    <property type="match status" value="1"/>
</dbReference>
<dbReference type="OrthoDB" id="1919336at2759"/>
<dbReference type="AlphaFoldDB" id="A0A6A7AM28"/>
<keyword evidence="3" id="KW-0804">Transcription</keyword>
<evidence type="ECO:0000256" key="3">
    <source>
        <dbReference type="ARBA" id="ARBA00023163"/>
    </source>
</evidence>
<sequence>MISYTKKRAKEDIWAKEAETARRLMLSALNLGRQAIASPSFQTQVSQARRNYWRNVFRSLVFLESWFAYNTAHESRVTKEDLILYHSDRSHAEHERDAFYDSVGELGRLAGYIALDLKTATQQKAALASVHFESLNQWHRTLPPPMQLSRLSLADPLKVNWSTKRSLLQLHILFLGLLVEPFRNYLIDVARFRLGEAASTDSKDVDSLTRIEEQCVLAARQSARVTSLLQIDNLIRSHCWVSIYTSFTACTVLLLSASQKLLQLCGEEASQELSYAAPHLSALSFCGYDNALARKLSGQLQIIFNDIRETTISSVYRELREKNVAIKDRALEPHFDYDAIEGAEEVRQAILGITRSCMGMLRNASIFKGNDYAQLA</sequence>
<dbReference type="Proteomes" id="UP000799423">
    <property type="component" value="Unassembled WGS sequence"/>
</dbReference>
<dbReference type="EMBL" id="MU006439">
    <property type="protein sequence ID" value="KAF2844002.1"/>
    <property type="molecule type" value="Genomic_DNA"/>
</dbReference>
<protein>
    <recommendedName>
        <fullName evidence="7">Transcription factor domain-containing protein</fullName>
    </recommendedName>
</protein>
<evidence type="ECO:0000313" key="6">
    <source>
        <dbReference type="Proteomes" id="UP000799423"/>
    </source>
</evidence>
<accession>A0A6A7AM28</accession>
<dbReference type="InterPro" id="IPR051127">
    <property type="entry name" value="Fungal_SecMet_Regulators"/>
</dbReference>
<keyword evidence="6" id="KW-1185">Reference proteome</keyword>
<dbReference type="GO" id="GO:0005634">
    <property type="term" value="C:nucleus"/>
    <property type="evidence" value="ECO:0007669"/>
    <property type="project" value="TreeGrafter"/>
</dbReference>
<dbReference type="GO" id="GO:0000978">
    <property type="term" value="F:RNA polymerase II cis-regulatory region sequence-specific DNA binding"/>
    <property type="evidence" value="ECO:0007669"/>
    <property type="project" value="TreeGrafter"/>
</dbReference>
<evidence type="ECO:0000256" key="2">
    <source>
        <dbReference type="ARBA" id="ARBA00023125"/>
    </source>
</evidence>
<reference evidence="5" key="1">
    <citation type="submission" date="2020-01" db="EMBL/GenBank/DDBJ databases">
        <authorList>
            <consortium name="DOE Joint Genome Institute"/>
            <person name="Haridas S."/>
            <person name="Albert R."/>
            <person name="Binder M."/>
            <person name="Bloem J."/>
            <person name="Labutti K."/>
            <person name="Salamov A."/>
            <person name="Andreopoulos B."/>
            <person name="Baker S.E."/>
            <person name="Barry K."/>
            <person name="Bills G."/>
            <person name="Bluhm B.H."/>
            <person name="Cannon C."/>
            <person name="Castanera R."/>
            <person name="Culley D.E."/>
            <person name="Daum C."/>
            <person name="Ezra D."/>
            <person name="Gonzalez J.B."/>
            <person name="Henrissat B."/>
            <person name="Kuo A."/>
            <person name="Liang C."/>
            <person name="Lipzen A."/>
            <person name="Lutzoni F."/>
            <person name="Magnuson J."/>
            <person name="Mondo S."/>
            <person name="Nolan M."/>
            <person name="Ohm R."/>
            <person name="Pangilinan J."/>
            <person name="Park H.-J."/>
            <person name="Ramirez L."/>
            <person name="Alfaro M."/>
            <person name="Sun H."/>
            <person name="Tritt A."/>
            <person name="Yoshinaga Y."/>
            <person name="Zwiers L.-H."/>
            <person name="Turgeon B.G."/>
            <person name="Goodwin S.B."/>
            <person name="Spatafora J.W."/>
            <person name="Crous P.W."/>
            <person name="Grigoriev I.V."/>
        </authorList>
    </citation>
    <scope>NUCLEOTIDE SEQUENCE</scope>
    <source>
        <strain evidence="5">IPT5</strain>
    </source>
</reference>
<keyword evidence="4" id="KW-0539">Nucleus</keyword>
<evidence type="ECO:0000313" key="5">
    <source>
        <dbReference type="EMBL" id="KAF2844002.1"/>
    </source>
</evidence>
<keyword evidence="2" id="KW-0238">DNA-binding</keyword>
<dbReference type="GO" id="GO:0000981">
    <property type="term" value="F:DNA-binding transcription factor activity, RNA polymerase II-specific"/>
    <property type="evidence" value="ECO:0007669"/>
    <property type="project" value="TreeGrafter"/>
</dbReference>
<keyword evidence="1" id="KW-0805">Transcription regulation</keyword>
<name>A0A6A7AM28_9PLEO</name>
<evidence type="ECO:0000256" key="1">
    <source>
        <dbReference type="ARBA" id="ARBA00023015"/>
    </source>
</evidence>
<evidence type="ECO:0000256" key="4">
    <source>
        <dbReference type="ARBA" id="ARBA00023242"/>
    </source>
</evidence>